<dbReference type="GO" id="GO:0008270">
    <property type="term" value="F:zinc ion binding"/>
    <property type="evidence" value="ECO:0007669"/>
    <property type="project" value="UniProtKB-KW"/>
</dbReference>
<dbReference type="EMBL" id="QPFP01000003">
    <property type="protein sequence ID" value="TEB37726.1"/>
    <property type="molecule type" value="Genomic_DNA"/>
</dbReference>
<name>A0A4Y7TU80_COPMI</name>
<keyword evidence="2 4" id="KW-0863">Zinc-finger</keyword>
<dbReference type="PROSITE" id="PS50865">
    <property type="entry name" value="ZF_MYND_2"/>
    <property type="match status" value="1"/>
</dbReference>
<evidence type="ECO:0000313" key="6">
    <source>
        <dbReference type="EMBL" id="TEB37726.1"/>
    </source>
</evidence>
<dbReference type="Pfam" id="PF01753">
    <property type="entry name" value="zf-MYND"/>
    <property type="match status" value="1"/>
</dbReference>
<keyword evidence="1" id="KW-0479">Metal-binding</keyword>
<dbReference type="SUPFAM" id="SSF144232">
    <property type="entry name" value="HIT/MYND zinc finger-like"/>
    <property type="match status" value="1"/>
</dbReference>
<gene>
    <name evidence="6" type="ORF">FA13DRAFT_1785636</name>
</gene>
<dbReference type="Gene3D" id="1.10.220.160">
    <property type="match status" value="1"/>
</dbReference>
<evidence type="ECO:0000256" key="3">
    <source>
        <dbReference type="ARBA" id="ARBA00022833"/>
    </source>
</evidence>
<evidence type="ECO:0000256" key="4">
    <source>
        <dbReference type="PROSITE-ProRule" id="PRU00134"/>
    </source>
</evidence>
<dbReference type="Proteomes" id="UP000298030">
    <property type="component" value="Unassembled WGS sequence"/>
</dbReference>
<evidence type="ECO:0000256" key="2">
    <source>
        <dbReference type="ARBA" id="ARBA00022771"/>
    </source>
</evidence>
<accession>A0A4Y7TU80</accession>
<proteinExistence type="predicted"/>
<feature type="domain" description="MYND-type" evidence="5">
    <location>
        <begin position="428"/>
        <end position="468"/>
    </location>
</feature>
<dbReference type="InterPro" id="IPR002893">
    <property type="entry name" value="Znf_MYND"/>
</dbReference>
<sequence>MQSGFSRRKRLPAHVQEALLWSLHKLITPDTCSEELVGVILGHLEFDLIPSLSGGERPTPAYLNAAQRGLASLSTISPIVRACSEDPVSKAVLVTRVLGHLHDICSWSAFVLQSYVSYPAIHIAGLLDLRKVYLLEADVLSELIHLDSKILEALALEKPFLDLLMDLWLGQTDRREFVMSTVSFGHGGLMQCPIIFCMLETMRPVGGGALTEVLMGSYYRRQRLFIRALVKRLEQLTAYVENGFVAQNIEGLIGIAKRLVQQAPSLHKTLQKAGFYSQFVEASGRVFNSVTATSALPGNVSKTAERFLEHISVLCRMVHTSAYRAPCAYRDMIAAGVVPLNSNLVEFITAEHLESATKSFECTIVSIGVYLHFPLIAKLFATTVCMEDIEFNTLDSQKISKIWRDFKGKVDTILGRAIPPQPPGLCDNLSCRRSDVFTSKQCSSCSSVVYCSTECQTQDWRERHHAECDHARSYLHFRRASATAYPHSARATYARIVAEMYPKAQASLQEQASTTYPSLPFHHTVPMINLESGLECVGIWSLCPEFEQELQEPPPEMEGVYFPQIWLKPRRDELLDHYCTEGGKDDRLRLVFAGFLWGIGGLAQLLVRLIREDDGSFKASQCLHRYVTYDMEKHITADDS</sequence>
<comment type="caution">
    <text evidence="6">The sequence shown here is derived from an EMBL/GenBank/DDBJ whole genome shotgun (WGS) entry which is preliminary data.</text>
</comment>
<keyword evidence="7" id="KW-1185">Reference proteome</keyword>
<reference evidence="6 7" key="1">
    <citation type="journal article" date="2019" name="Nat. Ecol. Evol.">
        <title>Megaphylogeny resolves global patterns of mushroom evolution.</title>
        <authorList>
            <person name="Varga T."/>
            <person name="Krizsan K."/>
            <person name="Foldi C."/>
            <person name="Dima B."/>
            <person name="Sanchez-Garcia M."/>
            <person name="Sanchez-Ramirez S."/>
            <person name="Szollosi G.J."/>
            <person name="Szarkandi J.G."/>
            <person name="Papp V."/>
            <person name="Albert L."/>
            <person name="Andreopoulos W."/>
            <person name="Angelini C."/>
            <person name="Antonin V."/>
            <person name="Barry K.W."/>
            <person name="Bougher N.L."/>
            <person name="Buchanan P."/>
            <person name="Buyck B."/>
            <person name="Bense V."/>
            <person name="Catcheside P."/>
            <person name="Chovatia M."/>
            <person name="Cooper J."/>
            <person name="Damon W."/>
            <person name="Desjardin D."/>
            <person name="Finy P."/>
            <person name="Geml J."/>
            <person name="Haridas S."/>
            <person name="Hughes K."/>
            <person name="Justo A."/>
            <person name="Karasinski D."/>
            <person name="Kautmanova I."/>
            <person name="Kiss B."/>
            <person name="Kocsube S."/>
            <person name="Kotiranta H."/>
            <person name="LaButti K.M."/>
            <person name="Lechner B.E."/>
            <person name="Liimatainen K."/>
            <person name="Lipzen A."/>
            <person name="Lukacs Z."/>
            <person name="Mihaltcheva S."/>
            <person name="Morgado L.N."/>
            <person name="Niskanen T."/>
            <person name="Noordeloos M.E."/>
            <person name="Ohm R.A."/>
            <person name="Ortiz-Santana B."/>
            <person name="Ovrebo C."/>
            <person name="Racz N."/>
            <person name="Riley R."/>
            <person name="Savchenko A."/>
            <person name="Shiryaev A."/>
            <person name="Soop K."/>
            <person name="Spirin V."/>
            <person name="Szebenyi C."/>
            <person name="Tomsovsky M."/>
            <person name="Tulloss R.E."/>
            <person name="Uehling J."/>
            <person name="Grigoriev I.V."/>
            <person name="Vagvolgyi C."/>
            <person name="Papp T."/>
            <person name="Martin F.M."/>
            <person name="Miettinen O."/>
            <person name="Hibbett D.S."/>
            <person name="Nagy L.G."/>
        </authorList>
    </citation>
    <scope>NUCLEOTIDE SEQUENCE [LARGE SCALE GENOMIC DNA]</scope>
    <source>
        <strain evidence="6 7">FP101781</strain>
    </source>
</reference>
<protein>
    <recommendedName>
        <fullName evidence="5">MYND-type domain-containing protein</fullName>
    </recommendedName>
</protein>
<dbReference type="Gene3D" id="6.10.140.2220">
    <property type="match status" value="1"/>
</dbReference>
<organism evidence="6 7">
    <name type="scientific">Coprinellus micaceus</name>
    <name type="common">Glistening ink-cap mushroom</name>
    <name type="synonym">Coprinus micaceus</name>
    <dbReference type="NCBI Taxonomy" id="71717"/>
    <lineage>
        <taxon>Eukaryota</taxon>
        <taxon>Fungi</taxon>
        <taxon>Dikarya</taxon>
        <taxon>Basidiomycota</taxon>
        <taxon>Agaricomycotina</taxon>
        <taxon>Agaricomycetes</taxon>
        <taxon>Agaricomycetidae</taxon>
        <taxon>Agaricales</taxon>
        <taxon>Agaricineae</taxon>
        <taxon>Psathyrellaceae</taxon>
        <taxon>Coprinellus</taxon>
    </lineage>
</organism>
<evidence type="ECO:0000256" key="1">
    <source>
        <dbReference type="ARBA" id="ARBA00022723"/>
    </source>
</evidence>
<evidence type="ECO:0000259" key="5">
    <source>
        <dbReference type="PROSITE" id="PS50865"/>
    </source>
</evidence>
<dbReference type="AlphaFoldDB" id="A0A4Y7TU80"/>
<dbReference type="OrthoDB" id="3040823at2759"/>
<keyword evidence="3" id="KW-0862">Zinc</keyword>
<evidence type="ECO:0000313" key="7">
    <source>
        <dbReference type="Proteomes" id="UP000298030"/>
    </source>
</evidence>
<dbReference type="STRING" id="71717.A0A4Y7TU80"/>